<comment type="subcellular location">
    <subcellularLocation>
        <location evidence="1">Nucleus</location>
    </subcellularLocation>
</comment>
<keyword evidence="3" id="KW-0479">Metal-binding</keyword>
<feature type="non-terminal residue" evidence="8">
    <location>
        <position position="1"/>
    </location>
</feature>
<dbReference type="EMBL" id="SCEB01000958">
    <property type="protein sequence ID" value="RXM97738.1"/>
    <property type="molecule type" value="Genomic_DNA"/>
</dbReference>
<dbReference type="CDD" id="cd17298">
    <property type="entry name" value="DUF1907"/>
    <property type="match status" value="1"/>
</dbReference>
<comment type="subunit">
    <text evidence="2">Monomer.</text>
</comment>
<keyword evidence="5" id="KW-0862">Zinc</keyword>
<dbReference type="InterPro" id="IPR015021">
    <property type="entry name" value="C11orf54_DUF1907"/>
</dbReference>
<keyword evidence="6" id="KW-0539">Nucleus</keyword>
<dbReference type="PANTHER" id="PTHR13204:SF1">
    <property type="entry name" value="ESTER HYDROLASE C11ORF54"/>
    <property type="match status" value="1"/>
</dbReference>
<protein>
    <submittedName>
        <fullName evidence="8">Ester hydrolase C11orf54-like</fullName>
    </submittedName>
</protein>
<evidence type="ECO:0000256" key="4">
    <source>
        <dbReference type="ARBA" id="ARBA00022801"/>
    </source>
</evidence>
<evidence type="ECO:0000256" key="1">
    <source>
        <dbReference type="ARBA" id="ARBA00004123"/>
    </source>
</evidence>
<sequence>AVNGSYYSTINPADGACLQEKYSEKYSDCDFGLLANLYACEGKPGKVIEVRANRRTGQSSLVTSMRKTLEKQYSDKSVGMGGTFVIQKGKAKIHIMPPEFSACPLLTDEDVNKWLKHFEVRAPLICQPVLVSRDPGLDLRVEHTHCFSHHGEGGHYYIDTTPDSVEYLGYFLPAEFLYRIDRPEDTHVGSIVLPVPPIKVLSKTTASAVSTAAVIHVLESTVIGWIKQVKVVLKHDPLAELQKHGPGAGVYQEETAWEKHIQNLHSLNAQLDSEKAREILTNLEQANSTYAPSFQNVCKDIDKSYQELKSALKICATFRGTYLDVKAKADEINGKKVEENIHHILVQKFNLSLTRAGFRTCYKGVFLMMNYSLLRFWFKQ</sequence>
<keyword evidence="9" id="KW-1185">Reference proteome</keyword>
<dbReference type="SMART" id="SM01168">
    <property type="entry name" value="DUF1907"/>
    <property type="match status" value="1"/>
</dbReference>
<evidence type="ECO:0000313" key="9">
    <source>
        <dbReference type="Proteomes" id="UP000289886"/>
    </source>
</evidence>
<dbReference type="GO" id="GO:0005634">
    <property type="term" value="C:nucleus"/>
    <property type="evidence" value="ECO:0007669"/>
    <property type="project" value="UniProtKB-SubCell"/>
</dbReference>
<accession>A0A662YQJ8</accession>
<proteinExistence type="predicted"/>
<dbReference type="AlphaFoldDB" id="A0A662YQJ8"/>
<gene>
    <name evidence="8" type="ORF">EOD39_14053</name>
</gene>
<keyword evidence="4 8" id="KW-0378">Hydrolase</keyword>
<feature type="domain" description="DUF1907" evidence="7">
    <location>
        <begin position="1"/>
        <end position="180"/>
    </location>
</feature>
<dbReference type="GO" id="GO:0016788">
    <property type="term" value="F:hydrolase activity, acting on ester bonds"/>
    <property type="evidence" value="ECO:0007669"/>
    <property type="project" value="TreeGrafter"/>
</dbReference>
<dbReference type="GO" id="GO:0008270">
    <property type="term" value="F:zinc ion binding"/>
    <property type="evidence" value="ECO:0007669"/>
    <property type="project" value="TreeGrafter"/>
</dbReference>
<evidence type="ECO:0000259" key="7">
    <source>
        <dbReference type="SMART" id="SM01168"/>
    </source>
</evidence>
<evidence type="ECO:0000256" key="6">
    <source>
        <dbReference type="ARBA" id="ARBA00023242"/>
    </source>
</evidence>
<reference evidence="8 9" key="1">
    <citation type="submission" date="2019-01" db="EMBL/GenBank/DDBJ databases">
        <title>Draft Genome and Complete Hox-Cluster Characterization of the Sterlet Sturgeon (Acipenser ruthenus).</title>
        <authorList>
            <person name="Wei Q."/>
        </authorList>
    </citation>
    <scope>NUCLEOTIDE SEQUENCE [LARGE SCALE GENOMIC DNA]</scope>
    <source>
        <strain evidence="8">WHYD16114868_AA</strain>
        <tissue evidence="8">Blood</tissue>
    </source>
</reference>
<dbReference type="InterPro" id="IPR013594">
    <property type="entry name" value="Dynein_heavy_tail"/>
</dbReference>
<evidence type="ECO:0000256" key="2">
    <source>
        <dbReference type="ARBA" id="ARBA00011245"/>
    </source>
</evidence>
<organism evidence="8 9">
    <name type="scientific">Acipenser ruthenus</name>
    <name type="common">Sterlet sturgeon</name>
    <dbReference type="NCBI Taxonomy" id="7906"/>
    <lineage>
        <taxon>Eukaryota</taxon>
        <taxon>Metazoa</taxon>
        <taxon>Chordata</taxon>
        <taxon>Craniata</taxon>
        <taxon>Vertebrata</taxon>
        <taxon>Euteleostomi</taxon>
        <taxon>Actinopterygii</taxon>
        <taxon>Chondrostei</taxon>
        <taxon>Acipenseriformes</taxon>
        <taxon>Acipenseridae</taxon>
        <taxon>Acipenser</taxon>
    </lineage>
</organism>
<evidence type="ECO:0000256" key="3">
    <source>
        <dbReference type="ARBA" id="ARBA00022723"/>
    </source>
</evidence>
<comment type="caution">
    <text evidence="8">The sequence shown here is derived from an EMBL/GenBank/DDBJ whole genome shotgun (WGS) entry which is preliminary data.</text>
</comment>
<dbReference type="PANTHER" id="PTHR13204">
    <property type="entry name" value="PTD012 PROTEIN"/>
    <property type="match status" value="1"/>
</dbReference>
<dbReference type="SUPFAM" id="SSF117856">
    <property type="entry name" value="AF0104/ALDC/Ptd012-like"/>
    <property type="match status" value="1"/>
</dbReference>
<dbReference type="Pfam" id="PF08925">
    <property type="entry name" value="DUF1907"/>
    <property type="match status" value="1"/>
</dbReference>
<dbReference type="Proteomes" id="UP000289886">
    <property type="component" value="Unassembled WGS sequence"/>
</dbReference>
<dbReference type="Pfam" id="PF08385">
    <property type="entry name" value="DHC_N1"/>
    <property type="match status" value="1"/>
</dbReference>
<evidence type="ECO:0000313" key="8">
    <source>
        <dbReference type="EMBL" id="RXM97738.1"/>
    </source>
</evidence>
<name>A0A662YQJ8_ACIRT</name>
<evidence type="ECO:0000256" key="5">
    <source>
        <dbReference type="ARBA" id="ARBA00022833"/>
    </source>
</evidence>